<accession>A0AA39J8Z6</accession>
<evidence type="ECO:0000313" key="1">
    <source>
        <dbReference type="EMBL" id="KAK0437592.1"/>
    </source>
</evidence>
<comment type="caution">
    <text evidence="1">The sequence shown here is derived from an EMBL/GenBank/DDBJ whole genome shotgun (WGS) entry which is preliminary data.</text>
</comment>
<evidence type="ECO:0008006" key="3">
    <source>
        <dbReference type="Google" id="ProtNLM"/>
    </source>
</evidence>
<dbReference type="Proteomes" id="UP001175211">
    <property type="component" value="Unassembled WGS sequence"/>
</dbReference>
<keyword evidence="2" id="KW-1185">Reference proteome</keyword>
<sequence>MSTGIISGKKPGTHEEEWWAVQDNRDRFRSLTYHNYGKLPKVTLSALTETGKAESTIPVPQQRSYTRKNPVIRSALADTPCADLGMNGVLKELNATLGTSYTLNNPVLSSILESFIRQDYDFGTLYGNLRPYWYGLYVAEHISQEYNRDREGRQNMVKNNRISDGNVQPRRVWDLYANRVVPYWVARDSAWAISHAWVSSEDRIDLWTPINGYEWPVPIPKDADLNLIRIELLNLRAEYVWLDVLCLRQEGGCRENLRREEWKVDVPTIGAIYRKAVVVYYLSGLGRPFCLKPGDLESDRCWFRRAWTLQEVSNKYIIGGETDDHSMDRDMRQTVEQRLHSLNLVNPGSVFDILREMQNRVSTKPLDKVAGLAYILFRESIPIYDETQSEEDAWGSLVDVMSVGYRTDLLFLYPEPGNGCKRWRPSWNQIKAMPPRPWNHFVAFSAAIRTDETGADWCKCAYIKSGTVHGLGEVSNKGMPRPGELVVIGSTGVPCTLKILADHAYPIPDGSYTLIDSFSTLSGYQPSLRWAVGRQRWDGKFEKVSVIQLADMDEHWKLWSVPQVHVNGKIFLC</sequence>
<dbReference type="GeneID" id="85358614"/>
<proteinExistence type="predicted"/>
<dbReference type="AlphaFoldDB" id="A0AA39J8Z6"/>
<evidence type="ECO:0000313" key="2">
    <source>
        <dbReference type="Proteomes" id="UP001175211"/>
    </source>
</evidence>
<reference evidence="1" key="1">
    <citation type="submission" date="2023-06" db="EMBL/GenBank/DDBJ databases">
        <authorList>
            <consortium name="Lawrence Berkeley National Laboratory"/>
            <person name="Ahrendt S."/>
            <person name="Sahu N."/>
            <person name="Indic B."/>
            <person name="Wong-Bajracharya J."/>
            <person name="Merenyi Z."/>
            <person name="Ke H.-M."/>
            <person name="Monk M."/>
            <person name="Kocsube S."/>
            <person name="Drula E."/>
            <person name="Lipzen A."/>
            <person name="Balint B."/>
            <person name="Henrissat B."/>
            <person name="Andreopoulos B."/>
            <person name="Martin F.M."/>
            <person name="Harder C.B."/>
            <person name="Rigling D."/>
            <person name="Ford K.L."/>
            <person name="Foster G.D."/>
            <person name="Pangilinan J."/>
            <person name="Papanicolaou A."/>
            <person name="Barry K."/>
            <person name="LaButti K."/>
            <person name="Viragh M."/>
            <person name="Koriabine M."/>
            <person name="Yan M."/>
            <person name="Riley R."/>
            <person name="Champramary S."/>
            <person name="Plett K.L."/>
            <person name="Tsai I.J."/>
            <person name="Slot J."/>
            <person name="Sipos G."/>
            <person name="Plett J."/>
            <person name="Nagy L.G."/>
            <person name="Grigoriev I.V."/>
        </authorList>
    </citation>
    <scope>NUCLEOTIDE SEQUENCE</scope>
    <source>
        <strain evidence="1">CCBAS 213</strain>
    </source>
</reference>
<gene>
    <name evidence="1" type="ORF">EV420DRAFT_161430</name>
</gene>
<dbReference type="RefSeq" id="XP_060322632.1">
    <property type="nucleotide sequence ID" value="XM_060475066.1"/>
</dbReference>
<organism evidence="1 2">
    <name type="scientific">Armillaria tabescens</name>
    <name type="common">Ringless honey mushroom</name>
    <name type="synonym">Agaricus tabescens</name>
    <dbReference type="NCBI Taxonomy" id="1929756"/>
    <lineage>
        <taxon>Eukaryota</taxon>
        <taxon>Fungi</taxon>
        <taxon>Dikarya</taxon>
        <taxon>Basidiomycota</taxon>
        <taxon>Agaricomycotina</taxon>
        <taxon>Agaricomycetes</taxon>
        <taxon>Agaricomycetidae</taxon>
        <taxon>Agaricales</taxon>
        <taxon>Marasmiineae</taxon>
        <taxon>Physalacriaceae</taxon>
        <taxon>Desarmillaria</taxon>
    </lineage>
</organism>
<protein>
    <recommendedName>
        <fullName evidence="3">Heterokaryon incompatibility domain-containing protein</fullName>
    </recommendedName>
</protein>
<name>A0AA39J8Z6_ARMTA</name>
<dbReference type="EMBL" id="JAUEPS010000107">
    <property type="protein sequence ID" value="KAK0437592.1"/>
    <property type="molecule type" value="Genomic_DNA"/>
</dbReference>